<dbReference type="AlphaFoldDB" id="A0A6C0LQN3"/>
<organism evidence="1">
    <name type="scientific">viral metagenome</name>
    <dbReference type="NCBI Taxonomy" id="1070528"/>
    <lineage>
        <taxon>unclassified sequences</taxon>
        <taxon>metagenomes</taxon>
        <taxon>organismal metagenomes</taxon>
    </lineage>
</organism>
<proteinExistence type="predicted"/>
<protein>
    <submittedName>
        <fullName evidence="1">Uncharacterized protein</fullName>
    </submittedName>
</protein>
<name>A0A6C0LQN3_9ZZZZ</name>
<accession>A0A6C0LQN3</accession>
<reference evidence="1" key="1">
    <citation type="journal article" date="2020" name="Nature">
        <title>Giant virus diversity and host interactions through global metagenomics.</title>
        <authorList>
            <person name="Schulz F."/>
            <person name="Roux S."/>
            <person name="Paez-Espino D."/>
            <person name="Jungbluth S."/>
            <person name="Walsh D.A."/>
            <person name="Denef V.J."/>
            <person name="McMahon K.D."/>
            <person name="Konstantinidis K.T."/>
            <person name="Eloe-Fadrosh E.A."/>
            <person name="Kyrpides N.C."/>
            <person name="Woyke T."/>
        </authorList>
    </citation>
    <scope>NUCLEOTIDE SEQUENCE</scope>
    <source>
        <strain evidence="1">GVMAG-S-1014582-52</strain>
    </source>
</reference>
<sequence>MSFKSLPNWIKERILSLLIDEKGTYLVAICVCNDFYFHLSIIVQKIKQNILKIMGIDQTKYLKINEY</sequence>
<evidence type="ECO:0000313" key="1">
    <source>
        <dbReference type="EMBL" id="QHU32887.1"/>
    </source>
</evidence>
<dbReference type="EMBL" id="MN740556">
    <property type="protein sequence ID" value="QHU32887.1"/>
    <property type="molecule type" value="Genomic_DNA"/>
</dbReference>